<reference evidence="11" key="2">
    <citation type="submission" date="2016-03" db="EMBL/GenBank/DDBJ databases">
        <authorList>
            <person name="Ploux O."/>
        </authorList>
    </citation>
    <scope>NUCLEOTIDE SEQUENCE [LARGE SCALE GENOMIC DNA]</scope>
    <source>
        <strain evidence="11">PP9</strain>
    </source>
</reference>
<dbReference type="PROSITE" id="PS50109">
    <property type="entry name" value="HIS_KIN"/>
    <property type="match status" value="1"/>
</dbReference>
<name>A0A143HEX0_9BACL</name>
<evidence type="ECO:0000313" key="10">
    <source>
        <dbReference type="EMBL" id="AMX00041.1"/>
    </source>
</evidence>
<dbReference type="InterPro" id="IPR005467">
    <property type="entry name" value="His_kinase_dom"/>
</dbReference>
<accession>A0A143HEX0</accession>
<dbReference type="Proteomes" id="UP000076021">
    <property type="component" value="Chromosome"/>
</dbReference>
<keyword evidence="3" id="KW-0597">Phosphoprotein</keyword>
<dbReference type="Pfam" id="PF02518">
    <property type="entry name" value="HATPase_c"/>
    <property type="match status" value="1"/>
</dbReference>
<dbReference type="GO" id="GO:0005524">
    <property type="term" value="F:ATP binding"/>
    <property type="evidence" value="ECO:0007669"/>
    <property type="project" value="UniProtKB-KW"/>
</dbReference>
<evidence type="ECO:0000256" key="7">
    <source>
        <dbReference type="ARBA" id="ARBA00022840"/>
    </source>
</evidence>
<keyword evidence="11" id="KW-1185">Reference proteome</keyword>
<dbReference type="OrthoDB" id="9780487at2"/>
<dbReference type="SUPFAM" id="SSF55874">
    <property type="entry name" value="ATPase domain of HSP90 chaperone/DNA topoisomerase II/histidine kinase"/>
    <property type="match status" value="1"/>
</dbReference>
<gene>
    <name evidence="10" type="ORF">ATY39_11770</name>
</gene>
<dbReference type="EC" id="2.7.13.3" evidence="2"/>
<dbReference type="EMBL" id="CP014806">
    <property type="protein sequence ID" value="AMX00041.1"/>
    <property type="molecule type" value="Genomic_DNA"/>
</dbReference>
<proteinExistence type="predicted"/>
<organism evidence="10 11">
    <name type="scientific">Rummeliibacillus stabekisii</name>
    <dbReference type="NCBI Taxonomy" id="241244"/>
    <lineage>
        <taxon>Bacteria</taxon>
        <taxon>Bacillati</taxon>
        <taxon>Bacillota</taxon>
        <taxon>Bacilli</taxon>
        <taxon>Bacillales</taxon>
        <taxon>Caryophanaceae</taxon>
        <taxon>Rummeliibacillus</taxon>
    </lineage>
</organism>
<comment type="catalytic activity">
    <reaction evidence="1">
        <text>ATP + protein L-histidine = ADP + protein N-phospho-L-histidine.</text>
        <dbReference type="EC" id="2.7.13.3"/>
    </reaction>
</comment>
<evidence type="ECO:0000256" key="4">
    <source>
        <dbReference type="ARBA" id="ARBA00022679"/>
    </source>
</evidence>
<keyword evidence="7" id="KW-0067">ATP-binding</keyword>
<dbReference type="PANTHER" id="PTHR43547">
    <property type="entry name" value="TWO-COMPONENT HISTIDINE KINASE"/>
    <property type="match status" value="1"/>
</dbReference>
<protein>
    <recommendedName>
        <fullName evidence="2">histidine kinase</fullName>
        <ecNumber evidence="2">2.7.13.3</ecNumber>
    </recommendedName>
</protein>
<dbReference type="PRINTS" id="PR00344">
    <property type="entry name" value="BCTRLSENSOR"/>
</dbReference>
<dbReference type="PANTHER" id="PTHR43547:SF2">
    <property type="entry name" value="HYBRID SIGNAL TRANSDUCTION HISTIDINE KINASE C"/>
    <property type="match status" value="1"/>
</dbReference>
<evidence type="ECO:0000256" key="1">
    <source>
        <dbReference type="ARBA" id="ARBA00000085"/>
    </source>
</evidence>
<evidence type="ECO:0000313" key="11">
    <source>
        <dbReference type="Proteomes" id="UP000076021"/>
    </source>
</evidence>
<keyword evidence="4" id="KW-0808">Transferase</keyword>
<dbReference type="Gene3D" id="3.30.565.10">
    <property type="entry name" value="Histidine kinase-like ATPase, C-terminal domain"/>
    <property type="match status" value="1"/>
</dbReference>
<keyword evidence="6" id="KW-0418">Kinase</keyword>
<evidence type="ECO:0000256" key="2">
    <source>
        <dbReference type="ARBA" id="ARBA00012438"/>
    </source>
</evidence>
<evidence type="ECO:0000256" key="5">
    <source>
        <dbReference type="ARBA" id="ARBA00022741"/>
    </source>
</evidence>
<evidence type="ECO:0000256" key="3">
    <source>
        <dbReference type="ARBA" id="ARBA00022553"/>
    </source>
</evidence>
<sequence length="89" mass="10284">MLTIIIKDNGIGMTEEIRQNLFNCYYRGKTTEQKSEGTGLGMAIVKSLIEVHEKIIEKDCVLKERTKFTITLPLLTSYQQKINNYRNTI</sequence>
<reference evidence="10 11" key="1">
    <citation type="journal article" date="2016" name="Genome Announc.">
        <title>Whole-Genome Sequence of Rummeliibacillus stabekisii Strain PP9 Isolated from Antarctic Soil.</title>
        <authorList>
            <person name="da Mota F.F."/>
            <person name="Vollu R.E."/>
            <person name="Jurelevicius D."/>
            <person name="Seldin L."/>
        </authorList>
    </citation>
    <scope>NUCLEOTIDE SEQUENCE [LARGE SCALE GENOMIC DNA]</scope>
    <source>
        <strain evidence="10 11">PP9</strain>
    </source>
</reference>
<feature type="domain" description="Histidine kinase" evidence="9">
    <location>
        <begin position="1"/>
        <end position="76"/>
    </location>
</feature>
<keyword evidence="5" id="KW-0547">Nucleotide-binding</keyword>
<dbReference type="InterPro" id="IPR003594">
    <property type="entry name" value="HATPase_dom"/>
</dbReference>
<dbReference type="InterPro" id="IPR036890">
    <property type="entry name" value="HATPase_C_sf"/>
</dbReference>
<keyword evidence="8" id="KW-0902">Two-component regulatory system</keyword>
<evidence type="ECO:0000256" key="8">
    <source>
        <dbReference type="ARBA" id="ARBA00023012"/>
    </source>
</evidence>
<dbReference type="InterPro" id="IPR004358">
    <property type="entry name" value="Sig_transdc_His_kin-like_C"/>
</dbReference>
<dbReference type="AlphaFoldDB" id="A0A143HEX0"/>
<evidence type="ECO:0000256" key="6">
    <source>
        <dbReference type="ARBA" id="ARBA00022777"/>
    </source>
</evidence>
<dbReference type="STRING" id="241244.ATY39_11770"/>
<dbReference type="GO" id="GO:0000155">
    <property type="term" value="F:phosphorelay sensor kinase activity"/>
    <property type="evidence" value="ECO:0007669"/>
    <property type="project" value="TreeGrafter"/>
</dbReference>
<dbReference type="KEGG" id="rst:ATY39_11770"/>
<evidence type="ECO:0000259" key="9">
    <source>
        <dbReference type="PROSITE" id="PS50109"/>
    </source>
</evidence>